<gene>
    <name evidence="3 4" type="primary">LOC106151338</name>
</gene>
<dbReference type="RefSeq" id="XP_013380011.1">
    <property type="nucleotide sequence ID" value="XM_013524557.1"/>
</dbReference>
<dbReference type="STRING" id="7574.A0A1S3H3F6"/>
<dbReference type="PANTHER" id="PTHR34817">
    <property type="entry name" value="NUCLEOTIDYLTRANSFERASE"/>
    <property type="match status" value="1"/>
</dbReference>
<dbReference type="InterPro" id="IPR007275">
    <property type="entry name" value="YTH_domain"/>
</dbReference>
<proteinExistence type="predicted"/>
<keyword evidence="2" id="KW-1185">Reference proteome</keyword>
<dbReference type="InterPro" id="IPR018775">
    <property type="entry name" value="RlaP"/>
</dbReference>
<dbReference type="RefSeq" id="XP_013380012.1">
    <property type="nucleotide sequence ID" value="XM_013524558.1"/>
</dbReference>
<evidence type="ECO:0000313" key="2">
    <source>
        <dbReference type="Proteomes" id="UP000085678"/>
    </source>
</evidence>
<dbReference type="KEGG" id="lak:106151338"/>
<dbReference type="OrthoDB" id="6103986at2759"/>
<dbReference type="Pfam" id="PF10127">
    <property type="entry name" value="RlaP"/>
    <property type="match status" value="1"/>
</dbReference>
<protein>
    <submittedName>
        <fullName evidence="3 4">Uncharacterized protein LOC106151338</fullName>
    </submittedName>
</protein>
<dbReference type="CDD" id="cd21134">
    <property type="entry name" value="YTH"/>
    <property type="match status" value="1"/>
</dbReference>
<dbReference type="GeneID" id="106151338"/>
<dbReference type="Gene3D" id="3.10.590.10">
    <property type="entry name" value="ph1033 like domains"/>
    <property type="match status" value="1"/>
</dbReference>
<evidence type="ECO:0000313" key="3">
    <source>
        <dbReference type="RefSeq" id="XP_013380011.1"/>
    </source>
</evidence>
<organism evidence="2 3">
    <name type="scientific">Lingula anatina</name>
    <name type="common">Brachiopod</name>
    <name type="synonym">Lingula unguis</name>
    <dbReference type="NCBI Taxonomy" id="7574"/>
    <lineage>
        <taxon>Eukaryota</taxon>
        <taxon>Metazoa</taxon>
        <taxon>Spiralia</taxon>
        <taxon>Lophotrochozoa</taxon>
        <taxon>Brachiopoda</taxon>
        <taxon>Linguliformea</taxon>
        <taxon>Lingulata</taxon>
        <taxon>Lingulida</taxon>
        <taxon>Linguloidea</taxon>
        <taxon>Lingulidae</taxon>
        <taxon>Lingula</taxon>
    </lineage>
</organism>
<reference evidence="3 4" key="1">
    <citation type="submission" date="2025-04" db="UniProtKB">
        <authorList>
            <consortium name="RefSeq"/>
        </authorList>
    </citation>
    <scope>IDENTIFICATION</scope>
    <source>
        <tissue evidence="3 4">Gonads</tissue>
    </source>
</reference>
<dbReference type="Proteomes" id="UP000085678">
    <property type="component" value="Unplaced"/>
</dbReference>
<name>A0A1S3H3F6_LINAN</name>
<evidence type="ECO:0000313" key="4">
    <source>
        <dbReference type="RefSeq" id="XP_013380012.1"/>
    </source>
</evidence>
<evidence type="ECO:0000259" key="1">
    <source>
        <dbReference type="Pfam" id="PF04146"/>
    </source>
</evidence>
<sequence length="482" mass="55684">MKTRWFVAKCRNFSSLESSLSSGIWGCRERQSSPQPAETLSQAMEGGRVVLLFSVNNQHGWHGAAVMETEPVVMETAPTVTEKSPVAKQMPAVCCTKNQIPVKTPHLNGDCSNFVRGDSYRWYQFKVKWLTEFQGEFKEQCLPFSATKELVLLDNTPINKARNFQELNEHSGRTLYELLVQHYNKLCRDREEKLKKEEEQIPPPFFHPRESRDMQEVWLRILEKVKNLGKVLLACAFGSQRYNLHTAESDTDMFIIYAASAKDVLGFNPPKQTIKNRDTETCDYTIHEVFRYCELLLGGDPRCVETLFLHPSCVFYAAEEWQGLCQYGKLFLTKQCLEKYLGDATGSRGLKQLEKWWNRQTDGAELLPVHIRKLFYIVIRLLQNARDVSSGEGIVVYRPQHSPGRKLLMETRRGEYSYKYLKEIIDGLLQEIEANKTTRLLPEQPPKKKLEEWLLELRYNSLVALKESKDVIGQSPDIDDKE</sequence>
<feature type="domain" description="YTH" evidence="1">
    <location>
        <begin position="3"/>
        <end position="179"/>
    </location>
</feature>
<dbReference type="PANTHER" id="PTHR34817:SF1">
    <property type="entry name" value="NUCLEOTIDYLTRANSFERASE"/>
    <property type="match status" value="1"/>
</dbReference>
<dbReference type="Pfam" id="PF04146">
    <property type="entry name" value="YTH"/>
    <property type="match status" value="1"/>
</dbReference>
<accession>A0A1S3H3F6</accession>
<dbReference type="AlphaFoldDB" id="A0A1S3H3F6"/>
<dbReference type="GO" id="GO:0003723">
    <property type="term" value="F:RNA binding"/>
    <property type="evidence" value="ECO:0007669"/>
    <property type="project" value="InterPro"/>
</dbReference>